<gene>
    <name evidence="1" type="ORF">DCAF_LOCUS26284</name>
</gene>
<dbReference type="AlphaFoldDB" id="A0AAV1SR38"/>
<dbReference type="Proteomes" id="UP001314170">
    <property type="component" value="Unassembled WGS sequence"/>
</dbReference>
<proteinExistence type="predicted"/>
<evidence type="ECO:0000313" key="1">
    <source>
        <dbReference type="EMBL" id="CAK7356019.1"/>
    </source>
</evidence>
<organism evidence="1 2">
    <name type="scientific">Dovyalis caffra</name>
    <dbReference type="NCBI Taxonomy" id="77055"/>
    <lineage>
        <taxon>Eukaryota</taxon>
        <taxon>Viridiplantae</taxon>
        <taxon>Streptophyta</taxon>
        <taxon>Embryophyta</taxon>
        <taxon>Tracheophyta</taxon>
        <taxon>Spermatophyta</taxon>
        <taxon>Magnoliopsida</taxon>
        <taxon>eudicotyledons</taxon>
        <taxon>Gunneridae</taxon>
        <taxon>Pentapetalae</taxon>
        <taxon>rosids</taxon>
        <taxon>fabids</taxon>
        <taxon>Malpighiales</taxon>
        <taxon>Salicaceae</taxon>
        <taxon>Flacourtieae</taxon>
        <taxon>Dovyalis</taxon>
    </lineage>
</organism>
<name>A0AAV1SR38_9ROSI</name>
<sequence length="92" mass="10340">MALSYATTNSTIASLPPIATPSFPKKKASFWIKKDARFSFERIASKLTVSRNESSSIEYDVPFPSDYEELLDQAKKATELAFKDNKQLMVSN</sequence>
<dbReference type="EMBL" id="CAWUPB010001197">
    <property type="protein sequence ID" value="CAK7356019.1"/>
    <property type="molecule type" value="Genomic_DNA"/>
</dbReference>
<comment type="caution">
    <text evidence="1">The sequence shown here is derived from an EMBL/GenBank/DDBJ whole genome shotgun (WGS) entry which is preliminary data.</text>
</comment>
<keyword evidence="2" id="KW-1185">Reference proteome</keyword>
<reference evidence="1 2" key="1">
    <citation type="submission" date="2024-01" db="EMBL/GenBank/DDBJ databases">
        <authorList>
            <person name="Waweru B."/>
        </authorList>
    </citation>
    <scope>NUCLEOTIDE SEQUENCE [LARGE SCALE GENOMIC DNA]</scope>
</reference>
<evidence type="ECO:0000313" key="2">
    <source>
        <dbReference type="Proteomes" id="UP001314170"/>
    </source>
</evidence>
<accession>A0AAV1SR38</accession>
<protein>
    <submittedName>
        <fullName evidence="1">Uncharacterized protein</fullName>
    </submittedName>
</protein>